<feature type="region of interest" description="Disordered" evidence="1">
    <location>
        <begin position="327"/>
        <end position="556"/>
    </location>
</feature>
<evidence type="ECO:0008006" key="4">
    <source>
        <dbReference type="Google" id="ProtNLM"/>
    </source>
</evidence>
<dbReference type="EMBL" id="LBBL01000029">
    <property type="protein sequence ID" value="KKF96741.1"/>
    <property type="molecule type" value="Genomic_DNA"/>
</dbReference>
<organism evidence="2 3">
    <name type="scientific">Ceratocystis fimbriata f. sp. platani</name>
    <dbReference type="NCBI Taxonomy" id="88771"/>
    <lineage>
        <taxon>Eukaryota</taxon>
        <taxon>Fungi</taxon>
        <taxon>Dikarya</taxon>
        <taxon>Ascomycota</taxon>
        <taxon>Pezizomycotina</taxon>
        <taxon>Sordariomycetes</taxon>
        <taxon>Hypocreomycetidae</taxon>
        <taxon>Microascales</taxon>
        <taxon>Ceratocystidaceae</taxon>
        <taxon>Ceratocystis</taxon>
    </lineage>
</organism>
<dbReference type="OrthoDB" id="3539922at2759"/>
<evidence type="ECO:0000313" key="3">
    <source>
        <dbReference type="Proteomes" id="UP000034841"/>
    </source>
</evidence>
<comment type="caution">
    <text evidence="2">The sequence shown here is derived from an EMBL/GenBank/DDBJ whole genome shotgun (WGS) entry which is preliminary data.</text>
</comment>
<dbReference type="Proteomes" id="UP000034841">
    <property type="component" value="Unassembled WGS sequence"/>
</dbReference>
<name>A0A0F8B4G7_CERFI</name>
<protein>
    <recommendedName>
        <fullName evidence="4">DUF3824 domain-containing protein</fullName>
    </recommendedName>
</protein>
<evidence type="ECO:0000313" key="2">
    <source>
        <dbReference type="EMBL" id="KKF96741.1"/>
    </source>
</evidence>
<sequence length="556" mass="62460">MAYDYETRSHRYSDRYTRRHASDASPNYDSFAVSLRHPHEPKPRHVSSSHALVVRRPSHGYVTDSISTRGMRRRSSDHSQDNYHNEHRYDEYHRSHGPTSASSSVHRRKSSDHTDMLVAAVLGAGIAAGGKEIYDRHEAEENGDRPQRNLLASAALAAAGGLVAYQGVDMYKRKKEEEEERSQHGQASEFHDTKHFSRRDSSSFFGNTLDASGLVAAAKKLANNSTGDWDANQDRHEQNYHNPEQDSNARQNDSTRIQKAAVASLLAGATEAFRVASSPGEWQGEKGKRVAMAALGAGAIDSVRGPEKQKHRKLSIAESVIGGLVTNRMINGSKSQLTEEHETKDERNRSSGRDRKRSPSRRRWRDEEKMDGSRGRTTAALTTTATSSKKLLSNSRAESRSKKKRNKNKPQEDYEDGMAYGEDSSSRQSYSSSCSRSRSKSRGRHHGRNSFRRSESAGRHALAKLGITTSADSSRDRHEQHHIGFSEYSNSSRHGARRRSSADYHEDDHVYTKTPPPSSIPAEAPARDDGYYSDAVYDEDYRRHHHDQSPTRFRSE</sequence>
<evidence type="ECO:0000256" key="1">
    <source>
        <dbReference type="SAM" id="MobiDB-lite"/>
    </source>
</evidence>
<feature type="compositionally biased region" description="Polar residues" evidence="1">
    <location>
        <begin position="240"/>
        <end position="256"/>
    </location>
</feature>
<feature type="compositionally biased region" description="Low complexity" evidence="1">
    <location>
        <begin position="377"/>
        <end position="396"/>
    </location>
</feature>
<feature type="compositionally biased region" description="Basic and acidic residues" evidence="1">
    <location>
        <begin position="1"/>
        <end position="22"/>
    </location>
</feature>
<feature type="compositionally biased region" description="Basic residues" evidence="1">
    <location>
        <begin position="354"/>
        <end position="363"/>
    </location>
</feature>
<feature type="compositionally biased region" description="Low complexity" evidence="1">
    <location>
        <begin position="426"/>
        <end position="436"/>
    </location>
</feature>
<feature type="region of interest" description="Disordered" evidence="1">
    <location>
        <begin position="1"/>
        <end position="112"/>
    </location>
</feature>
<feature type="region of interest" description="Disordered" evidence="1">
    <location>
        <begin position="174"/>
        <end position="195"/>
    </location>
</feature>
<feature type="compositionally biased region" description="Basic residues" evidence="1">
    <location>
        <begin position="437"/>
        <end position="451"/>
    </location>
</feature>
<accession>A0A0F8B4G7</accession>
<proteinExistence type="predicted"/>
<reference evidence="2 3" key="1">
    <citation type="submission" date="2015-04" db="EMBL/GenBank/DDBJ databases">
        <title>Genome sequence of Ceratocystis platani, a major pathogen of plane trees.</title>
        <authorList>
            <person name="Belbahri L."/>
        </authorList>
    </citation>
    <scope>NUCLEOTIDE SEQUENCE [LARGE SCALE GENOMIC DNA]</scope>
    <source>
        <strain evidence="2 3">CFO</strain>
    </source>
</reference>
<feature type="compositionally biased region" description="Basic and acidic residues" evidence="1">
    <location>
        <begin position="473"/>
        <end position="484"/>
    </location>
</feature>
<feature type="compositionally biased region" description="Basic and acidic residues" evidence="1">
    <location>
        <begin position="74"/>
        <end position="94"/>
    </location>
</feature>
<feature type="compositionally biased region" description="Basic and acidic residues" evidence="1">
    <location>
        <begin position="337"/>
        <end position="353"/>
    </location>
</feature>
<dbReference type="AlphaFoldDB" id="A0A0F8B4G7"/>
<feature type="compositionally biased region" description="Basic and acidic residues" evidence="1">
    <location>
        <begin position="500"/>
        <end position="511"/>
    </location>
</feature>
<gene>
    <name evidence="2" type="ORF">CFO_g896</name>
</gene>
<keyword evidence="3" id="KW-1185">Reference proteome</keyword>
<feature type="compositionally biased region" description="Basic and acidic residues" evidence="1">
    <location>
        <begin position="364"/>
        <end position="374"/>
    </location>
</feature>
<feature type="compositionally biased region" description="Basic and acidic residues" evidence="1">
    <location>
        <begin position="539"/>
        <end position="556"/>
    </location>
</feature>
<feature type="region of interest" description="Disordered" evidence="1">
    <location>
        <begin position="225"/>
        <end position="256"/>
    </location>
</feature>